<dbReference type="AlphaFoldDB" id="A0AAD8KWP5"/>
<name>A0AAD8KWP5_TARER</name>
<proteinExistence type="predicted"/>
<dbReference type="Proteomes" id="UP001229421">
    <property type="component" value="Unassembled WGS sequence"/>
</dbReference>
<dbReference type="EMBL" id="JAUHHV010000003">
    <property type="protein sequence ID" value="KAK1430970.1"/>
    <property type="molecule type" value="Genomic_DNA"/>
</dbReference>
<organism evidence="1 2">
    <name type="scientific">Tagetes erecta</name>
    <name type="common">African marigold</name>
    <dbReference type="NCBI Taxonomy" id="13708"/>
    <lineage>
        <taxon>Eukaryota</taxon>
        <taxon>Viridiplantae</taxon>
        <taxon>Streptophyta</taxon>
        <taxon>Embryophyta</taxon>
        <taxon>Tracheophyta</taxon>
        <taxon>Spermatophyta</taxon>
        <taxon>Magnoliopsida</taxon>
        <taxon>eudicotyledons</taxon>
        <taxon>Gunneridae</taxon>
        <taxon>Pentapetalae</taxon>
        <taxon>asterids</taxon>
        <taxon>campanulids</taxon>
        <taxon>Asterales</taxon>
        <taxon>Asteraceae</taxon>
        <taxon>Asteroideae</taxon>
        <taxon>Heliantheae alliance</taxon>
        <taxon>Tageteae</taxon>
        <taxon>Tagetes</taxon>
    </lineage>
</organism>
<protein>
    <submittedName>
        <fullName evidence="1">Uncharacterized protein</fullName>
    </submittedName>
</protein>
<reference evidence="1" key="1">
    <citation type="journal article" date="2023" name="bioRxiv">
        <title>Improved chromosome-level genome assembly for marigold (Tagetes erecta).</title>
        <authorList>
            <person name="Jiang F."/>
            <person name="Yuan L."/>
            <person name="Wang S."/>
            <person name="Wang H."/>
            <person name="Xu D."/>
            <person name="Wang A."/>
            <person name="Fan W."/>
        </authorList>
    </citation>
    <scope>NUCLEOTIDE SEQUENCE</scope>
    <source>
        <strain evidence="1">WSJ</strain>
        <tissue evidence="1">Leaf</tissue>
    </source>
</reference>
<evidence type="ECO:0000313" key="1">
    <source>
        <dbReference type="EMBL" id="KAK1430970.1"/>
    </source>
</evidence>
<comment type="caution">
    <text evidence="1">The sequence shown here is derived from an EMBL/GenBank/DDBJ whole genome shotgun (WGS) entry which is preliminary data.</text>
</comment>
<accession>A0AAD8KWP5</accession>
<gene>
    <name evidence="1" type="ORF">QVD17_14129</name>
</gene>
<evidence type="ECO:0000313" key="2">
    <source>
        <dbReference type="Proteomes" id="UP001229421"/>
    </source>
</evidence>
<sequence>MCEFTLPLLFTWPKLEPEQLIREREFRIVESQCGVRPGLKIAVPCDYSFIWIQVKEVAEIRETLMRSCGVRHARPVVVSGYVSPYTLIVETEVCSVVFMGC</sequence>
<keyword evidence="2" id="KW-1185">Reference proteome</keyword>